<dbReference type="PROSITE" id="PS50235">
    <property type="entry name" value="USP_3"/>
    <property type="match status" value="1"/>
</dbReference>
<keyword evidence="3" id="KW-1185">Reference proteome</keyword>
<dbReference type="InterPro" id="IPR028889">
    <property type="entry name" value="USP"/>
</dbReference>
<sequence>MFMFLQAHAFLEIARNTCVDAMSLPVLTSLEDLPADPHLENDGQWYYCSDSQVMAVSESRVLSAEAYILFYERVL</sequence>
<dbReference type="Proteomes" id="UP000270094">
    <property type="component" value="Unassembled WGS sequence"/>
</dbReference>
<dbReference type="EMBL" id="UYYB01023726">
    <property type="protein sequence ID" value="VDM72112.1"/>
    <property type="molecule type" value="Genomic_DNA"/>
</dbReference>
<reference evidence="2 3" key="1">
    <citation type="submission" date="2018-11" db="EMBL/GenBank/DDBJ databases">
        <authorList>
            <consortium name="Pathogen Informatics"/>
        </authorList>
    </citation>
    <scope>NUCLEOTIDE SEQUENCE [LARGE SCALE GENOMIC DNA]</scope>
</reference>
<feature type="domain" description="USP" evidence="1">
    <location>
        <begin position="1"/>
        <end position="74"/>
    </location>
</feature>
<proteinExistence type="predicted"/>
<dbReference type="InterPro" id="IPR038765">
    <property type="entry name" value="Papain-like_cys_pep_sf"/>
</dbReference>
<accession>A0A3P7KY00</accession>
<dbReference type="AlphaFoldDB" id="A0A3P7KY00"/>
<gene>
    <name evidence="2" type="ORF">SVUK_LOCUS7110</name>
</gene>
<evidence type="ECO:0000313" key="2">
    <source>
        <dbReference type="EMBL" id="VDM72112.1"/>
    </source>
</evidence>
<dbReference type="Gene3D" id="3.90.70.10">
    <property type="entry name" value="Cysteine proteinases"/>
    <property type="match status" value="1"/>
</dbReference>
<protein>
    <recommendedName>
        <fullName evidence="1">USP domain-containing protein</fullName>
    </recommendedName>
</protein>
<dbReference type="SUPFAM" id="SSF54001">
    <property type="entry name" value="Cysteine proteinases"/>
    <property type="match status" value="1"/>
</dbReference>
<organism evidence="2 3">
    <name type="scientific">Strongylus vulgaris</name>
    <name type="common">Blood worm</name>
    <dbReference type="NCBI Taxonomy" id="40348"/>
    <lineage>
        <taxon>Eukaryota</taxon>
        <taxon>Metazoa</taxon>
        <taxon>Ecdysozoa</taxon>
        <taxon>Nematoda</taxon>
        <taxon>Chromadorea</taxon>
        <taxon>Rhabditida</taxon>
        <taxon>Rhabditina</taxon>
        <taxon>Rhabditomorpha</taxon>
        <taxon>Strongyloidea</taxon>
        <taxon>Strongylidae</taxon>
        <taxon>Strongylus</taxon>
    </lineage>
</organism>
<name>A0A3P7KY00_STRVU</name>
<evidence type="ECO:0000259" key="1">
    <source>
        <dbReference type="PROSITE" id="PS50235"/>
    </source>
</evidence>
<evidence type="ECO:0000313" key="3">
    <source>
        <dbReference type="Proteomes" id="UP000270094"/>
    </source>
</evidence>
<dbReference type="OrthoDB" id="2248014at2759"/>